<evidence type="ECO:0000259" key="9">
    <source>
        <dbReference type="Pfam" id="PF08335"/>
    </source>
</evidence>
<gene>
    <name evidence="7" type="primary">glnE</name>
    <name evidence="10" type="ORF">D5018_06370</name>
</gene>
<dbReference type="EC" id="2.7.7.89" evidence="7"/>
<dbReference type="FunFam" id="1.20.120.330:FF:000005">
    <property type="entry name" value="Bifunctional glutamine synthetase adenylyltransferase/adenylyl-removing enzyme"/>
    <property type="match status" value="1"/>
</dbReference>
<keyword evidence="3 7" id="KW-0547">Nucleotide-binding</keyword>
<dbReference type="SUPFAM" id="SSF81593">
    <property type="entry name" value="Nucleotidyltransferase substrate binding subunit/domain"/>
    <property type="match status" value="2"/>
</dbReference>
<feature type="domain" description="PII-uridylyltransferase/Glutamine-synthetase adenylyltransferase" evidence="9">
    <location>
        <begin position="309"/>
        <end position="446"/>
    </location>
</feature>
<name>A0A3L8PYX7_9GAMM</name>
<feature type="region of interest" description="Adenylyl transferase" evidence="7">
    <location>
        <begin position="460"/>
        <end position="953"/>
    </location>
</feature>
<dbReference type="RefSeq" id="WP_121838204.1">
    <property type="nucleotide sequence ID" value="NZ_ML014763.1"/>
</dbReference>
<reference evidence="10 11" key="1">
    <citation type="submission" date="2018-09" db="EMBL/GenBank/DDBJ databases">
        <title>Phylogeny of the Shewanellaceae, and recommendation for two new genera, Pseudoshewanella and Parashewanella.</title>
        <authorList>
            <person name="Wang G."/>
        </authorList>
    </citation>
    <scope>NUCLEOTIDE SEQUENCE [LARGE SCALE GENOMIC DNA]</scope>
    <source>
        <strain evidence="10 11">C51</strain>
    </source>
</reference>
<feature type="domain" description="PII-uridylyltransferase/Glutamine-synthetase adenylyltransferase" evidence="9">
    <location>
        <begin position="826"/>
        <end position="916"/>
    </location>
</feature>
<keyword evidence="6 7" id="KW-0511">Multifunctional enzyme</keyword>
<feature type="domain" description="Glutamate-ammonia ligase adenylyltransferase repeated" evidence="8">
    <location>
        <begin position="560"/>
        <end position="810"/>
    </location>
</feature>
<dbReference type="GO" id="GO:0000287">
    <property type="term" value="F:magnesium ion binding"/>
    <property type="evidence" value="ECO:0007669"/>
    <property type="project" value="UniProtKB-UniRule"/>
</dbReference>
<dbReference type="Gene3D" id="3.30.460.10">
    <property type="entry name" value="Beta Polymerase, domain 2"/>
    <property type="match status" value="2"/>
</dbReference>
<dbReference type="Pfam" id="PF03710">
    <property type="entry name" value="GlnE"/>
    <property type="match status" value="2"/>
</dbReference>
<dbReference type="HAMAP" id="MF_00802">
    <property type="entry name" value="GlnE"/>
    <property type="match status" value="1"/>
</dbReference>
<comment type="function">
    <text evidence="7">Involved in the regulation of glutamine synthetase GlnA, a key enzyme in the process to assimilate ammonia. When cellular nitrogen levels are high, the C-terminal adenylyl transferase (AT) inactivates GlnA by covalent transfer of an adenylyl group from ATP to specific tyrosine residue of GlnA, thus reducing its activity. Conversely, when nitrogen levels are low, the N-terminal adenylyl removase (AR) activates GlnA by removing the adenylyl group by phosphorolysis, increasing its activity. The regulatory region of GlnE binds the signal transduction protein PII (GlnB) which indicates the nitrogen status of the cell.</text>
</comment>
<dbReference type="PANTHER" id="PTHR30621">
    <property type="entry name" value="GLUTAMINE SYNTHETASE ADENYLYLTRANSFERASE"/>
    <property type="match status" value="1"/>
</dbReference>
<dbReference type="EC" id="2.7.7.42" evidence="7"/>
<dbReference type="EMBL" id="QZEI01000014">
    <property type="protein sequence ID" value="RLV60597.1"/>
    <property type="molecule type" value="Genomic_DNA"/>
</dbReference>
<evidence type="ECO:0000256" key="4">
    <source>
        <dbReference type="ARBA" id="ARBA00022840"/>
    </source>
</evidence>
<comment type="catalytic activity">
    <reaction evidence="7">
        <text>[glutamine synthetase]-L-tyrosine + ATP = [glutamine synthetase]-O(4)-(5'-adenylyl)-L-tyrosine + diphosphate</text>
        <dbReference type="Rhea" id="RHEA:18589"/>
        <dbReference type="Rhea" id="RHEA-COMP:10660"/>
        <dbReference type="Rhea" id="RHEA-COMP:10661"/>
        <dbReference type="ChEBI" id="CHEBI:30616"/>
        <dbReference type="ChEBI" id="CHEBI:33019"/>
        <dbReference type="ChEBI" id="CHEBI:46858"/>
        <dbReference type="ChEBI" id="CHEBI:83624"/>
        <dbReference type="EC" id="2.7.7.42"/>
    </reaction>
</comment>
<dbReference type="PANTHER" id="PTHR30621:SF0">
    <property type="entry name" value="BIFUNCTIONAL GLUTAMINE SYNTHETASE ADENYLYLTRANSFERASE_ADENYLYL-REMOVING ENZYME"/>
    <property type="match status" value="1"/>
</dbReference>
<dbReference type="FunFam" id="3.30.460.10:FF:000009">
    <property type="entry name" value="Bifunctional glutamine synthetase adenylyltransferase/adenylyl-removing enzyme"/>
    <property type="match status" value="1"/>
</dbReference>
<evidence type="ECO:0000256" key="6">
    <source>
        <dbReference type="ARBA" id="ARBA00023268"/>
    </source>
</evidence>
<dbReference type="FunFam" id="3.30.460.10:FF:000014">
    <property type="entry name" value="Bifunctional glutamine synthetase adenylyltransferase/adenylyl-removing enzyme"/>
    <property type="match status" value="1"/>
</dbReference>
<dbReference type="GO" id="GO:0047388">
    <property type="term" value="F:[glutamine synthetase]-adenylyl-L-tyrosine phosphorylase activity"/>
    <property type="evidence" value="ECO:0007669"/>
    <property type="project" value="UniProtKB-EC"/>
</dbReference>
<feature type="domain" description="Glutamate-ammonia ligase adenylyltransferase repeated" evidence="8">
    <location>
        <begin position="43"/>
        <end position="278"/>
    </location>
</feature>
<comment type="caution">
    <text evidence="10">The sequence shown here is derived from an EMBL/GenBank/DDBJ whole genome shotgun (WGS) entry which is preliminary data.</text>
</comment>
<dbReference type="Gene3D" id="1.20.120.330">
    <property type="entry name" value="Nucleotidyltransferases domain 2"/>
    <property type="match status" value="2"/>
</dbReference>
<evidence type="ECO:0000256" key="2">
    <source>
        <dbReference type="ARBA" id="ARBA00022695"/>
    </source>
</evidence>
<evidence type="ECO:0000256" key="3">
    <source>
        <dbReference type="ARBA" id="ARBA00022741"/>
    </source>
</evidence>
<dbReference type="Gene3D" id="1.20.120.1510">
    <property type="match status" value="1"/>
</dbReference>
<dbReference type="GO" id="GO:0016874">
    <property type="term" value="F:ligase activity"/>
    <property type="evidence" value="ECO:0007669"/>
    <property type="project" value="UniProtKB-KW"/>
</dbReference>
<sequence length="953" mass="110434">MTMDKQTNKPFNLDIEKIASQSVQQLKDRFPEIYQQLNSEQQQELKQIFGLSDFVYRQLLRNPQWIANILEELHEDCLSEFYRSRLLRQLDEVKDDADAKRIIRLFRQRQMVTIAWRDFLGYCTTEQSLYDLSKLAEATIIGTRDWLYKGLCGLYGTPVNVKGEAQPLMIMGMGKLGGGELNFSSDVDLIFAYPEAGETVGGRKTRDNQEFFTRMGQKLISLLDQVTIDGFAYRVDMRLRPYGESGPLVCSYSALEHYYQVQGREWERYAMIKARVLGPFCQHKRELKELLRPFKYRRYIDYTAIDSLRKMKRMINQEVRRRQLDNNIKLGAGGIREAEFIVQNFQLIHGGRQPDLRKPNLLLALENVFHHGFIGFNDKVELKAGYLYLRRVENLLQAIDDQQTQTLPDNDLNWQRLTWAMDEDSPNSLQQKIIEHMENIHKHFQACIGETQQEEDSCDWAEQIWHEQELEVAERLAQKQGIEASELLTKVFSWRADILKKPIGPKGRDALDKLMVYLIAELCQQSKSALAFSAIALVLNRVIGRTTYLDLLCENPGARNQLILLCQASPWIGEQLAKFPMLLDELIDPAQLYQITKLDDYQQELRQYCLRIPEDDLELQMETLRQFKLSHQLRIAAADITGLLDVDEVSEHLTRLAETLIKQVVQYAWYQTTLRHGLPQHLGINETGFAVVGYGKLGGRELGYGSDLDLVFLHNCQDKSCVTTGEKQIESTRFYAKLAQRIIHLFSTRTSSGELYEVDMRLRPSGASGLLVSEINRFGEYQQQAKTWEHQALVRARMIDGSHDLYKQFEGYRQSVLTMFRDQAQLKAEIDAMRSKMMAHLLSASSEQFDLKHSRGGIVDIEFMTQYWVLAFSHQYPELAKYSDNMRVLKTLIKLELLTKLEAKLLLEGYQYYRKAGHYSALMGLSTIVELNTEIEKYAEFVTESYQRIVKGE</sequence>
<dbReference type="AlphaFoldDB" id="A0A3L8PYX7"/>
<organism evidence="10 11">
    <name type="scientific">Parashewanella curva</name>
    <dbReference type="NCBI Taxonomy" id="2338552"/>
    <lineage>
        <taxon>Bacteria</taxon>
        <taxon>Pseudomonadati</taxon>
        <taxon>Pseudomonadota</taxon>
        <taxon>Gammaproteobacteria</taxon>
        <taxon>Alteromonadales</taxon>
        <taxon>Shewanellaceae</taxon>
        <taxon>Parashewanella</taxon>
    </lineage>
</organism>
<evidence type="ECO:0000256" key="1">
    <source>
        <dbReference type="ARBA" id="ARBA00022679"/>
    </source>
</evidence>
<keyword evidence="5 7" id="KW-0460">Magnesium</keyword>
<accession>A0A3L8PYX7</accession>
<dbReference type="SUPFAM" id="SSF81301">
    <property type="entry name" value="Nucleotidyltransferase"/>
    <property type="match status" value="2"/>
</dbReference>
<dbReference type="Gene3D" id="1.10.4050.10">
    <property type="entry name" value="Glutamine synthase adenylyltransferase GlnE"/>
    <property type="match status" value="1"/>
</dbReference>
<dbReference type="GO" id="GO:0008882">
    <property type="term" value="F:[glutamate-ammonia-ligase] adenylyltransferase activity"/>
    <property type="evidence" value="ECO:0007669"/>
    <property type="project" value="UniProtKB-UniRule"/>
</dbReference>
<dbReference type="InterPro" id="IPR023057">
    <property type="entry name" value="GlnE"/>
</dbReference>
<dbReference type="InterPro" id="IPR043519">
    <property type="entry name" value="NT_sf"/>
</dbReference>
<comment type="catalytic activity">
    <reaction evidence="7">
        <text>[glutamine synthetase]-O(4)-(5'-adenylyl)-L-tyrosine + phosphate = [glutamine synthetase]-L-tyrosine + ADP</text>
        <dbReference type="Rhea" id="RHEA:43716"/>
        <dbReference type="Rhea" id="RHEA-COMP:10660"/>
        <dbReference type="Rhea" id="RHEA-COMP:10661"/>
        <dbReference type="ChEBI" id="CHEBI:43474"/>
        <dbReference type="ChEBI" id="CHEBI:46858"/>
        <dbReference type="ChEBI" id="CHEBI:83624"/>
        <dbReference type="ChEBI" id="CHEBI:456216"/>
        <dbReference type="EC" id="2.7.7.89"/>
    </reaction>
</comment>
<dbReference type="GO" id="GO:0005524">
    <property type="term" value="F:ATP binding"/>
    <property type="evidence" value="ECO:0007669"/>
    <property type="project" value="UniProtKB-UniRule"/>
</dbReference>
<keyword evidence="1 7" id="KW-0808">Transferase</keyword>
<proteinExistence type="inferred from homology"/>
<evidence type="ECO:0000259" key="8">
    <source>
        <dbReference type="Pfam" id="PF03710"/>
    </source>
</evidence>
<keyword evidence="10" id="KW-0436">Ligase</keyword>
<evidence type="ECO:0000313" key="10">
    <source>
        <dbReference type="EMBL" id="RLV60597.1"/>
    </source>
</evidence>
<keyword evidence="2 7" id="KW-0548">Nucleotidyltransferase</keyword>
<dbReference type="OrthoDB" id="9759366at2"/>
<dbReference type="InterPro" id="IPR005190">
    <property type="entry name" value="GlnE_rpt_dom"/>
</dbReference>
<dbReference type="GO" id="GO:0000820">
    <property type="term" value="P:regulation of glutamine family amino acid metabolic process"/>
    <property type="evidence" value="ECO:0007669"/>
    <property type="project" value="UniProtKB-UniRule"/>
</dbReference>
<keyword evidence="4 7" id="KW-0067">ATP-binding</keyword>
<dbReference type="NCBIfam" id="NF008292">
    <property type="entry name" value="PRK11072.1"/>
    <property type="match status" value="1"/>
</dbReference>
<dbReference type="Proteomes" id="UP000281474">
    <property type="component" value="Unassembled WGS sequence"/>
</dbReference>
<keyword evidence="11" id="KW-1185">Reference proteome</keyword>
<evidence type="ECO:0000313" key="11">
    <source>
        <dbReference type="Proteomes" id="UP000281474"/>
    </source>
</evidence>
<comment type="similarity">
    <text evidence="7">Belongs to the GlnE family.</text>
</comment>
<comment type="cofactor">
    <cofactor evidence="7">
        <name>Mg(2+)</name>
        <dbReference type="ChEBI" id="CHEBI:18420"/>
    </cofactor>
</comment>
<evidence type="ECO:0000256" key="5">
    <source>
        <dbReference type="ARBA" id="ARBA00022842"/>
    </source>
</evidence>
<dbReference type="InterPro" id="IPR013546">
    <property type="entry name" value="PII_UdlTrfase/GS_AdlTrfase"/>
</dbReference>
<dbReference type="Pfam" id="PF08335">
    <property type="entry name" value="GlnD_UR_UTase"/>
    <property type="match status" value="2"/>
</dbReference>
<dbReference type="GO" id="GO:0005829">
    <property type="term" value="C:cytosol"/>
    <property type="evidence" value="ECO:0007669"/>
    <property type="project" value="TreeGrafter"/>
</dbReference>
<protein>
    <recommendedName>
        <fullName evidence="7">Bifunctional glutamine synthetase adenylyltransferase/adenylyl-removing enzyme</fullName>
    </recommendedName>
    <alternativeName>
        <fullName evidence="7">ATP:glutamine synthetase adenylyltransferase</fullName>
    </alternativeName>
    <alternativeName>
        <fullName evidence="7">ATase</fullName>
    </alternativeName>
    <domain>
        <recommendedName>
            <fullName evidence="7">Glutamine synthetase adenylyl-L-tyrosine phosphorylase</fullName>
            <ecNumber evidence="7">2.7.7.89</ecNumber>
        </recommendedName>
        <alternativeName>
            <fullName evidence="7">Adenylyl removase</fullName>
            <shortName evidence="7">AR</shortName>
            <shortName evidence="7">AT-N</shortName>
        </alternativeName>
    </domain>
    <domain>
        <recommendedName>
            <fullName evidence="7">Glutamine synthetase adenylyl transferase</fullName>
            <ecNumber evidence="7">2.7.7.42</ecNumber>
        </recommendedName>
        <alternativeName>
            <fullName evidence="7">Adenylyl transferase</fullName>
            <shortName evidence="7">AT</shortName>
            <shortName evidence="7">AT-C</shortName>
        </alternativeName>
    </domain>
</protein>
<dbReference type="CDD" id="cd05401">
    <property type="entry name" value="NT_GlnE_GlnD_like"/>
    <property type="match status" value="2"/>
</dbReference>
<feature type="region of interest" description="Adenylyl removase" evidence="7">
    <location>
        <begin position="1"/>
        <end position="452"/>
    </location>
</feature>
<evidence type="ECO:0000256" key="7">
    <source>
        <dbReference type="HAMAP-Rule" id="MF_00802"/>
    </source>
</evidence>